<keyword evidence="14" id="KW-1185">Reference proteome</keyword>
<evidence type="ECO:0000256" key="9">
    <source>
        <dbReference type="ARBA" id="ARBA00023172"/>
    </source>
</evidence>
<dbReference type="CDD" id="cd10206">
    <property type="entry name" value="ASKHA_NBD_Arp8-like"/>
    <property type="match status" value="1"/>
</dbReference>
<dbReference type="RefSeq" id="XP_011495524.1">
    <property type="nucleotide sequence ID" value="XM_011497222.1"/>
</dbReference>
<keyword evidence="11" id="KW-0539">Nucleus</keyword>
<dbReference type="Pfam" id="PF00022">
    <property type="entry name" value="Actin"/>
    <property type="match status" value="1"/>
</dbReference>
<evidence type="ECO:0000256" key="3">
    <source>
        <dbReference type="ARBA" id="ARBA00021608"/>
    </source>
</evidence>
<keyword evidence="9" id="KW-0233">DNA recombination</keyword>
<comment type="subcellular location">
    <subcellularLocation>
        <location evidence="1">Nucleus</location>
    </subcellularLocation>
</comment>
<feature type="compositionally biased region" description="Basic and acidic residues" evidence="13">
    <location>
        <begin position="389"/>
        <end position="399"/>
    </location>
</feature>
<accession>A0AAJ6YCK9</accession>
<evidence type="ECO:0000256" key="13">
    <source>
        <dbReference type="SAM" id="MobiDB-lite"/>
    </source>
</evidence>
<comment type="similarity">
    <text evidence="2">Belongs to the actin family. ARP8 subfamily.</text>
</comment>
<dbReference type="InterPro" id="IPR043129">
    <property type="entry name" value="ATPase_NBD"/>
</dbReference>
<keyword evidence="10" id="KW-0234">DNA repair</keyword>
<evidence type="ECO:0000256" key="11">
    <source>
        <dbReference type="ARBA" id="ARBA00023242"/>
    </source>
</evidence>
<organism evidence="14 15">
    <name type="scientific">Ceratosolen solmsi marchali</name>
    <dbReference type="NCBI Taxonomy" id="326594"/>
    <lineage>
        <taxon>Eukaryota</taxon>
        <taxon>Metazoa</taxon>
        <taxon>Ecdysozoa</taxon>
        <taxon>Arthropoda</taxon>
        <taxon>Hexapoda</taxon>
        <taxon>Insecta</taxon>
        <taxon>Pterygota</taxon>
        <taxon>Neoptera</taxon>
        <taxon>Endopterygota</taxon>
        <taxon>Hymenoptera</taxon>
        <taxon>Apocrita</taxon>
        <taxon>Proctotrupomorpha</taxon>
        <taxon>Chalcidoidea</taxon>
        <taxon>Agaonidae</taxon>
        <taxon>Agaoninae</taxon>
        <taxon>Ceratosolen</taxon>
    </lineage>
</organism>
<dbReference type="FunFam" id="3.30.420.40:FF:000121">
    <property type="entry name" value="Actin-related protein 8"/>
    <property type="match status" value="1"/>
</dbReference>
<dbReference type="Gene3D" id="3.30.420.40">
    <property type="match status" value="2"/>
</dbReference>
<dbReference type="PANTHER" id="PTHR11937">
    <property type="entry name" value="ACTIN"/>
    <property type="match status" value="1"/>
</dbReference>
<sequence>MPKMPVFQESCAEQIQAQTIIIIHPGSKNLRIGRASDLNPYMLLNAVARRRRPNGLVHQDSYLPPLVPRTKELTQAMEESRLQVSHTLQSCLQSDGRRRYATPPQQIAAFNRRSNPEIQSQTSFDWIKKEQDVIVGDEILTLNPDDHYNIHFPYKRGDLNVHSGPGGSLRSVLADLKTIWEYVLTEKMDIPLRDLKHYRVVLIIPDIYHRLYLKELTSLLLCEMGFGGCFLLQDHVAATFGAGLGYACVVDVGEEKTSVSCVEDGISHRNTRVRMDYGGGDITQTFFWLLQKCAFPYKSCDPASRLDAMLLDQLKRDFCHVDLNICGSQEKTFPVKKPKLPIENYTIQVGDECLIAPLSLFQPELFRVTGAHCVHIQKRSMGDSEDPHDENYLRETSRRGMKENLEQNLELQEETAIPSAPGDEEVVVDNVDSAPISLNNRELEAPRDFIVGPQQLLGLDHAVLQSIDRCPTEDLKRKMYSCILVVGSGMKFQGIGMWLHNRISLQIPYMYRAEQMDVITMPKEIDPGMTAWKGAAILSCLESAQELWIGRQEWEHIGVRVLRERAPFMW</sequence>
<reference evidence="15" key="1">
    <citation type="submission" date="2025-08" db="UniProtKB">
        <authorList>
            <consortium name="RefSeq"/>
        </authorList>
    </citation>
    <scope>IDENTIFICATION</scope>
</reference>
<dbReference type="GeneID" id="105360330"/>
<evidence type="ECO:0000256" key="1">
    <source>
        <dbReference type="ARBA" id="ARBA00004123"/>
    </source>
</evidence>
<dbReference type="Proteomes" id="UP000695007">
    <property type="component" value="Unplaced"/>
</dbReference>
<keyword evidence="5" id="KW-0227">DNA damage</keyword>
<dbReference type="GO" id="GO:0005524">
    <property type="term" value="F:ATP binding"/>
    <property type="evidence" value="ECO:0007669"/>
    <property type="project" value="UniProtKB-KW"/>
</dbReference>
<dbReference type="GO" id="GO:0006310">
    <property type="term" value="P:DNA recombination"/>
    <property type="evidence" value="ECO:0007669"/>
    <property type="project" value="UniProtKB-KW"/>
</dbReference>
<dbReference type="Gene3D" id="3.90.640.10">
    <property type="entry name" value="Actin, Chain A, domain 4"/>
    <property type="match status" value="1"/>
</dbReference>
<evidence type="ECO:0000256" key="8">
    <source>
        <dbReference type="ARBA" id="ARBA00023163"/>
    </source>
</evidence>
<dbReference type="AlphaFoldDB" id="A0AAJ6YCK9"/>
<comment type="function">
    <text evidence="12">Plays an important role in the functional organization of mitotic chromosomes. Exhibits low basal ATPase activity, and unable to polymerize.</text>
</comment>
<keyword evidence="7" id="KW-0805">Transcription regulation</keyword>
<gene>
    <name evidence="15" type="primary">LOC105360330</name>
</gene>
<protein>
    <recommendedName>
        <fullName evidence="3">Actin-related protein 8</fullName>
    </recommendedName>
</protein>
<dbReference type="InterPro" id="IPR004000">
    <property type="entry name" value="Actin"/>
</dbReference>
<feature type="region of interest" description="Disordered" evidence="13">
    <location>
        <begin position="379"/>
        <end position="399"/>
    </location>
</feature>
<dbReference type="GO" id="GO:0006281">
    <property type="term" value="P:DNA repair"/>
    <property type="evidence" value="ECO:0007669"/>
    <property type="project" value="UniProtKB-KW"/>
</dbReference>
<evidence type="ECO:0000313" key="15">
    <source>
        <dbReference type="RefSeq" id="XP_011495524.1"/>
    </source>
</evidence>
<evidence type="ECO:0000256" key="2">
    <source>
        <dbReference type="ARBA" id="ARBA00007720"/>
    </source>
</evidence>
<dbReference type="CTD" id="32769"/>
<keyword evidence="6" id="KW-0067">ATP-binding</keyword>
<evidence type="ECO:0000256" key="12">
    <source>
        <dbReference type="ARBA" id="ARBA00025560"/>
    </source>
</evidence>
<name>A0AAJ6YCK9_9HYME</name>
<evidence type="ECO:0000313" key="14">
    <source>
        <dbReference type="Proteomes" id="UP000695007"/>
    </source>
</evidence>
<dbReference type="SUPFAM" id="SSF53067">
    <property type="entry name" value="Actin-like ATPase domain"/>
    <property type="match status" value="2"/>
</dbReference>
<dbReference type="GO" id="GO:0005634">
    <property type="term" value="C:nucleus"/>
    <property type="evidence" value="ECO:0007669"/>
    <property type="project" value="UniProtKB-SubCell"/>
</dbReference>
<dbReference type="KEGG" id="csol:105360330"/>
<keyword evidence="4" id="KW-0547">Nucleotide-binding</keyword>
<evidence type="ECO:0000256" key="5">
    <source>
        <dbReference type="ARBA" id="ARBA00022763"/>
    </source>
</evidence>
<evidence type="ECO:0000256" key="4">
    <source>
        <dbReference type="ARBA" id="ARBA00022741"/>
    </source>
</evidence>
<keyword evidence="8" id="KW-0804">Transcription</keyword>
<dbReference type="SMART" id="SM00268">
    <property type="entry name" value="ACTIN"/>
    <property type="match status" value="1"/>
</dbReference>
<evidence type="ECO:0000256" key="6">
    <source>
        <dbReference type="ARBA" id="ARBA00022840"/>
    </source>
</evidence>
<evidence type="ECO:0000256" key="7">
    <source>
        <dbReference type="ARBA" id="ARBA00023015"/>
    </source>
</evidence>
<proteinExistence type="inferred from homology"/>
<evidence type="ECO:0000256" key="10">
    <source>
        <dbReference type="ARBA" id="ARBA00023204"/>
    </source>
</evidence>